<dbReference type="InterPro" id="IPR013783">
    <property type="entry name" value="Ig-like_fold"/>
</dbReference>
<gene>
    <name evidence="1" type="ORF">HC176_12305</name>
</gene>
<name>A0ABX1DD40_9FLAO</name>
<dbReference type="EMBL" id="JAAVJS010000017">
    <property type="protein sequence ID" value="NJX16270.1"/>
    <property type="molecule type" value="Genomic_DNA"/>
</dbReference>
<accession>A0ABX1DD40</accession>
<sequence>MKNLCLLFSCFILFYLFSCKPNLVGLGEKTYSPQLDKIMVEQLGINDSVNIVPPQSFMVQRNLVNNGNADVNASYVIRDRIQPMVFQAIVGNYGFDTIPNTTIYEETINGPQLASSAQDSISFGPIGPLGCGMYKETITIDTLNTVDESNEFDNQSVHYFFVPSTQNFSVTKNEILTGVPHDSGKIVTTVFTVTAGPTFSVEYAHFTYVSTEGSKAVTFPAPPVNIPAGTSLDISMEIEVIEHKFTSGFESSIYGKITTISEDGCIIKHEGAKVFVEHSN</sequence>
<comment type="caution">
    <text evidence="1">The sequence shown here is derived from an EMBL/GenBank/DDBJ whole genome shotgun (WGS) entry which is preliminary data.</text>
</comment>
<dbReference type="Gene3D" id="2.60.40.10">
    <property type="entry name" value="Immunoglobulins"/>
    <property type="match status" value="1"/>
</dbReference>
<protein>
    <recommendedName>
        <fullName evidence="3">Lipoprotein</fullName>
    </recommendedName>
</protein>
<dbReference type="Proteomes" id="UP000760545">
    <property type="component" value="Unassembled WGS sequence"/>
</dbReference>
<evidence type="ECO:0000313" key="1">
    <source>
        <dbReference type="EMBL" id="NJX16270.1"/>
    </source>
</evidence>
<evidence type="ECO:0008006" key="3">
    <source>
        <dbReference type="Google" id="ProtNLM"/>
    </source>
</evidence>
<evidence type="ECO:0000313" key="2">
    <source>
        <dbReference type="Proteomes" id="UP000760545"/>
    </source>
</evidence>
<proteinExistence type="predicted"/>
<organism evidence="1 2">
    <name type="scientific">Tamlana crocina</name>
    <dbReference type="NCBI Taxonomy" id="393006"/>
    <lineage>
        <taxon>Bacteria</taxon>
        <taxon>Pseudomonadati</taxon>
        <taxon>Bacteroidota</taxon>
        <taxon>Flavobacteriia</taxon>
        <taxon>Flavobacteriales</taxon>
        <taxon>Flavobacteriaceae</taxon>
        <taxon>Tamlana</taxon>
    </lineage>
</organism>
<keyword evidence="2" id="KW-1185">Reference proteome</keyword>
<dbReference type="RefSeq" id="WP_167918715.1">
    <property type="nucleotide sequence ID" value="NZ_JAAVJS010000017.1"/>
</dbReference>
<reference evidence="1 2" key="1">
    <citation type="submission" date="2020-03" db="EMBL/GenBank/DDBJ databases">
        <title>Tamlana sp. nov, isolated from XXX.</title>
        <authorList>
            <person name="Cao W.R."/>
        </authorList>
    </citation>
    <scope>NUCLEOTIDE SEQUENCE [LARGE SCALE GENOMIC DNA]</scope>
    <source>
        <strain evidence="1 2">HST1-43</strain>
    </source>
</reference>